<accession>A0ABP7XJ92</accession>
<dbReference type="SUPFAM" id="SSF55816">
    <property type="entry name" value="5'-nucleotidase (syn. UDP-sugar hydrolase), C-terminal domain"/>
    <property type="match status" value="1"/>
</dbReference>
<dbReference type="Gene3D" id="3.60.21.10">
    <property type="match status" value="1"/>
</dbReference>
<sequence>MRPGIAASVALLGLGVPTLAVTTVAGPAHAAARVTVNLLNINDFHGRIDANTTKFATTIEQLRAAAGEANTLFLSAGDNIGASLFASSVQQDTPTLRVLDALDLATSAVGNHEFDRGADDLTGRVSDTADFDYLGANVYRTGTTTPVLPEYRTFEVAGVTVGVIGVVTQETPTLVSPAGVAGLTFGDPVAAVNRVATKLSDGDAANGEADVLVAEYHEGAGAGTPDGATLEQEVAAGGAFADIVEKTSPLVDAIFTGHTHKEYAWDAPVPGQAGRTRPVLQTGSYGENIGQIELSVDPDTGQVASYTSRNVPRASTEDLTFPRVAAVKTITDAALANAAAVGNTPVGSIADDITTAYSGGGYTADGYTGGTRDDRSRESALGDLVADALRDGVRDFATPDLGITNSGGLRAELFYAGDVTSNPANTDGVVTYAEANAVLPFNNTVALVKLTGAQLRAVLEQQWQPAGSSRPYLQLGLSDNVRVTADPTAPAGSRITSVRIDGALLDPARTYTVSTLSFLAAGGDNFTAFADGDAVDTGLLDAQLWRDYLADHPSLAPDFARQQVFATGLPTAVTAGAPITGTIGIGETAAPVFPINAKTLDLTSLGAPSTTALRPYLVKGRQVIELPEVAVTDGIATLDLTAPADLAGTWQFGAVAVPTGTVVGAELPGGSTSSILVGVQPATIRADRSRVTVRVRVTGDGEPATGKVVIRGNGKERTVRLVQGRVKVAIGRYATPGVKRIVVRYLGSDTVEPSRLVVKVKVRR</sequence>
<dbReference type="Pfam" id="PF02872">
    <property type="entry name" value="5_nucleotid_C"/>
    <property type="match status" value="1"/>
</dbReference>
<feature type="chain" id="PRO_5044992963" description="Bifunctional metallophosphatase/5'-nucleotidase" evidence="2">
    <location>
        <begin position="31"/>
        <end position="764"/>
    </location>
</feature>
<dbReference type="Gene3D" id="3.90.780.10">
    <property type="entry name" value="5'-Nucleotidase, C-terminal domain"/>
    <property type="match status" value="1"/>
</dbReference>
<organism evidence="5 6">
    <name type="scientific">Nocardioides fonticola</name>
    <dbReference type="NCBI Taxonomy" id="450363"/>
    <lineage>
        <taxon>Bacteria</taxon>
        <taxon>Bacillati</taxon>
        <taxon>Actinomycetota</taxon>
        <taxon>Actinomycetes</taxon>
        <taxon>Propionibacteriales</taxon>
        <taxon>Nocardioidaceae</taxon>
        <taxon>Nocardioides</taxon>
    </lineage>
</organism>
<feature type="domain" description="Calcineurin-like phosphoesterase" evidence="3">
    <location>
        <begin position="38"/>
        <end position="261"/>
    </location>
</feature>
<evidence type="ECO:0000259" key="3">
    <source>
        <dbReference type="Pfam" id="PF00149"/>
    </source>
</evidence>
<comment type="similarity">
    <text evidence="2">Belongs to the 5'-nucleotidase family.</text>
</comment>
<dbReference type="InterPro" id="IPR008334">
    <property type="entry name" value="5'-Nucleotdase_C"/>
</dbReference>
<evidence type="ECO:0000313" key="5">
    <source>
        <dbReference type="EMBL" id="GAA4120081.1"/>
    </source>
</evidence>
<feature type="signal peptide" evidence="2">
    <location>
        <begin position="1"/>
        <end position="30"/>
    </location>
</feature>
<evidence type="ECO:0000259" key="4">
    <source>
        <dbReference type="Pfam" id="PF02872"/>
    </source>
</evidence>
<dbReference type="PANTHER" id="PTHR11575:SF24">
    <property type="entry name" value="5'-NUCLEOTIDASE"/>
    <property type="match status" value="1"/>
</dbReference>
<evidence type="ECO:0000256" key="2">
    <source>
        <dbReference type="RuleBase" id="RU362119"/>
    </source>
</evidence>
<keyword evidence="1 2" id="KW-0732">Signal</keyword>
<reference evidence="6" key="1">
    <citation type="journal article" date="2019" name="Int. J. Syst. Evol. Microbiol.">
        <title>The Global Catalogue of Microorganisms (GCM) 10K type strain sequencing project: providing services to taxonomists for standard genome sequencing and annotation.</title>
        <authorList>
            <consortium name="The Broad Institute Genomics Platform"/>
            <consortium name="The Broad Institute Genome Sequencing Center for Infectious Disease"/>
            <person name="Wu L."/>
            <person name="Ma J."/>
        </authorList>
    </citation>
    <scope>NUCLEOTIDE SEQUENCE [LARGE SCALE GENOMIC DNA]</scope>
    <source>
        <strain evidence="6">JCM 16703</strain>
    </source>
</reference>
<dbReference type="PANTHER" id="PTHR11575">
    <property type="entry name" value="5'-NUCLEOTIDASE-RELATED"/>
    <property type="match status" value="1"/>
</dbReference>
<name>A0ABP7XJ92_9ACTN</name>
<evidence type="ECO:0008006" key="7">
    <source>
        <dbReference type="Google" id="ProtNLM"/>
    </source>
</evidence>
<gene>
    <name evidence="5" type="ORF">GCM10022215_23230</name>
</gene>
<evidence type="ECO:0000256" key="1">
    <source>
        <dbReference type="ARBA" id="ARBA00022729"/>
    </source>
</evidence>
<dbReference type="InterPro" id="IPR004843">
    <property type="entry name" value="Calcineurin-like_PHP"/>
</dbReference>
<dbReference type="SUPFAM" id="SSF56300">
    <property type="entry name" value="Metallo-dependent phosphatases"/>
    <property type="match status" value="1"/>
</dbReference>
<protein>
    <recommendedName>
        <fullName evidence="7">Bifunctional metallophosphatase/5'-nucleotidase</fullName>
    </recommendedName>
</protein>
<evidence type="ECO:0000313" key="6">
    <source>
        <dbReference type="Proteomes" id="UP001501495"/>
    </source>
</evidence>
<dbReference type="InterPro" id="IPR029052">
    <property type="entry name" value="Metallo-depent_PP-like"/>
</dbReference>
<keyword evidence="2" id="KW-0378">Hydrolase</keyword>
<keyword evidence="2" id="KW-0547">Nucleotide-binding</keyword>
<dbReference type="InterPro" id="IPR036907">
    <property type="entry name" value="5'-Nucleotdase_C_sf"/>
</dbReference>
<feature type="domain" description="5'-Nucleotidase C-terminal" evidence="4">
    <location>
        <begin position="370"/>
        <end position="530"/>
    </location>
</feature>
<proteinExistence type="inferred from homology"/>
<dbReference type="InterPro" id="IPR006179">
    <property type="entry name" value="5_nucleotidase/apyrase"/>
</dbReference>
<dbReference type="PRINTS" id="PR01607">
    <property type="entry name" value="APYRASEFAMLY"/>
</dbReference>
<dbReference type="EMBL" id="BAAAZH010000016">
    <property type="protein sequence ID" value="GAA4120081.1"/>
    <property type="molecule type" value="Genomic_DNA"/>
</dbReference>
<dbReference type="Pfam" id="PF00149">
    <property type="entry name" value="Metallophos"/>
    <property type="match status" value="1"/>
</dbReference>
<keyword evidence="6" id="KW-1185">Reference proteome</keyword>
<dbReference type="Proteomes" id="UP001501495">
    <property type="component" value="Unassembled WGS sequence"/>
</dbReference>
<comment type="caution">
    <text evidence="5">The sequence shown here is derived from an EMBL/GenBank/DDBJ whole genome shotgun (WGS) entry which is preliminary data.</text>
</comment>